<dbReference type="InterPro" id="IPR013656">
    <property type="entry name" value="PAS_4"/>
</dbReference>
<dbReference type="PANTHER" id="PTHR32089:SF119">
    <property type="entry name" value="METHYL-ACCEPTING CHEMOTAXIS PROTEIN CTPL"/>
    <property type="match status" value="1"/>
</dbReference>
<dbReference type="InterPro" id="IPR004089">
    <property type="entry name" value="MCPsignal_dom"/>
</dbReference>
<dbReference type="GO" id="GO:0007165">
    <property type="term" value="P:signal transduction"/>
    <property type="evidence" value="ECO:0007669"/>
    <property type="project" value="UniProtKB-KW"/>
</dbReference>
<keyword evidence="2" id="KW-0812">Transmembrane</keyword>
<dbReference type="InterPro" id="IPR001610">
    <property type="entry name" value="PAC"/>
</dbReference>
<keyword evidence="4" id="KW-0472">Membrane</keyword>
<dbReference type="InterPro" id="IPR035965">
    <property type="entry name" value="PAS-like_dom_sf"/>
</dbReference>
<evidence type="ECO:0000259" key="8">
    <source>
        <dbReference type="PROSITE" id="PS50111"/>
    </source>
</evidence>
<evidence type="ECO:0000256" key="7">
    <source>
        <dbReference type="SAM" id="Coils"/>
    </source>
</evidence>
<feature type="domain" description="PAC" evidence="10">
    <location>
        <begin position="92"/>
        <end position="144"/>
    </location>
</feature>
<keyword evidence="7" id="KW-0175">Coiled coil</keyword>
<accession>A0A5C0ARE4</accession>
<evidence type="ECO:0000256" key="6">
    <source>
        <dbReference type="PROSITE-ProRule" id="PRU00284"/>
    </source>
</evidence>
<keyword evidence="12" id="KW-1185">Reference proteome</keyword>
<evidence type="ECO:0000256" key="4">
    <source>
        <dbReference type="ARBA" id="ARBA00023136"/>
    </source>
</evidence>
<dbReference type="PROSITE" id="PS50112">
    <property type="entry name" value="PAS"/>
    <property type="match status" value="1"/>
</dbReference>
<organism evidence="11 12">
    <name type="scientific">Pigmentiphaga aceris</name>
    <dbReference type="NCBI Taxonomy" id="1940612"/>
    <lineage>
        <taxon>Bacteria</taxon>
        <taxon>Pseudomonadati</taxon>
        <taxon>Pseudomonadota</taxon>
        <taxon>Betaproteobacteria</taxon>
        <taxon>Burkholderiales</taxon>
        <taxon>Alcaligenaceae</taxon>
        <taxon>Pigmentiphaga</taxon>
    </lineage>
</organism>
<keyword evidence="3" id="KW-1133">Transmembrane helix</keyword>
<dbReference type="RefSeq" id="WP_148811849.1">
    <property type="nucleotide sequence ID" value="NZ_CP043046.1"/>
</dbReference>
<dbReference type="OrthoDB" id="9806477at2"/>
<dbReference type="Pfam" id="PF08448">
    <property type="entry name" value="PAS_4"/>
    <property type="match status" value="1"/>
</dbReference>
<dbReference type="Proteomes" id="UP000325161">
    <property type="component" value="Chromosome"/>
</dbReference>
<dbReference type="Gene3D" id="1.10.287.950">
    <property type="entry name" value="Methyl-accepting chemotaxis protein"/>
    <property type="match status" value="1"/>
</dbReference>
<keyword evidence="5 6" id="KW-0807">Transducer</keyword>
<sequence length="437" mass="48141">MFNRQKNNELAALRAEIANLRQVRDGLHAEMMTLEISPDGVILAINHRFAKEMLYSPEQLVGRYLDEIVPEYVKKLDCYRDLTSAISQGNHISDLYRLLRSDGKEAWLRAIWQPIRGADGSVTQVECFAVDVTASVELAKENEGLINALLRSTAVIEFDLHGNVLNANDKFLSAMGYSLSQIAGKHHKIFCTQDEVESSAYANFWARLNRGEFVVDRFKRVDAHGRVVWLEASYNPVMNTRNELYKVVKFATIVTEQVNRELAVNDAAEIAYTTSQQTDVSAKRGAQVVKDTVNVMHRIADRVQSASEGIAALDKQSMLISSIVQTINGIAQQTNLLALNAAIEAARAGEQGRGFAVVADEVRQLAGRTSKATEEIVSVVQQNQSLAKIAVDNMASSKSETQQGLDFANQAGEVIVEIQDGAQKVVSAVGQFASQLK</sequence>
<dbReference type="SUPFAM" id="SSF58104">
    <property type="entry name" value="Methyl-accepting chemotaxis protein (MCP) signaling domain"/>
    <property type="match status" value="1"/>
</dbReference>
<dbReference type="InterPro" id="IPR000700">
    <property type="entry name" value="PAS-assoc_C"/>
</dbReference>
<evidence type="ECO:0000256" key="2">
    <source>
        <dbReference type="ARBA" id="ARBA00022692"/>
    </source>
</evidence>
<feature type="domain" description="Methyl-accepting transducer" evidence="8">
    <location>
        <begin position="264"/>
        <end position="437"/>
    </location>
</feature>
<dbReference type="Pfam" id="PF00015">
    <property type="entry name" value="MCPsignal"/>
    <property type="match status" value="1"/>
</dbReference>
<dbReference type="Pfam" id="PF08447">
    <property type="entry name" value="PAS_3"/>
    <property type="match status" value="1"/>
</dbReference>
<feature type="domain" description="PAS" evidence="9">
    <location>
        <begin position="142"/>
        <end position="185"/>
    </location>
</feature>
<evidence type="ECO:0000313" key="11">
    <source>
        <dbReference type="EMBL" id="QEI04495.1"/>
    </source>
</evidence>
<evidence type="ECO:0000256" key="1">
    <source>
        <dbReference type="ARBA" id="ARBA00004141"/>
    </source>
</evidence>
<dbReference type="SUPFAM" id="SSF55785">
    <property type="entry name" value="PYP-like sensor domain (PAS domain)"/>
    <property type="match status" value="2"/>
</dbReference>
<evidence type="ECO:0000259" key="10">
    <source>
        <dbReference type="PROSITE" id="PS50113"/>
    </source>
</evidence>
<dbReference type="GO" id="GO:0016020">
    <property type="term" value="C:membrane"/>
    <property type="evidence" value="ECO:0007669"/>
    <property type="project" value="UniProtKB-SubCell"/>
</dbReference>
<comment type="subcellular location">
    <subcellularLocation>
        <location evidence="1">Membrane</location>
        <topology evidence="1">Multi-pass membrane protein</topology>
    </subcellularLocation>
</comment>
<dbReference type="CDD" id="cd00130">
    <property type="entry name" value="PAS"/>
    <property type="match status" value="2"/>
</dbReference>
<dbReference type="EMBL" id="CP043046">
    <property type="protein sequence ID" value="QEI04495.1"/>
    <property type="molecule type" value="Genomic_DNA"/>
</dbReference>
<dbReference type="NCBIfam" id="TIGR00229">
    <property type="entry name" value="sensory_box"/>
    <property type="match status" value="2"/>
</dbReference>
<evidence type="ECO:0000256" key="3">
    <source>
        <dbReference type="ARBA" id="ARBA00022989"/>
    </source>
</evidence>
<dbReference type="PANTHER" id="PTHR32089">
    <property type="entry name" value="METHYL-ACCEPTING CHEMOTAXIS PROTEIN MCPB"/>
    <property type="match status" value="1"/>
</dbReference>
<evidence type="ECO:0000313" key="12">
    <source>
        <dbReference type="Proteomes" id="UP000325161"/>
    </source>
</evidence>
<dbReference type="SMART" id="SM00283">
    <property type="entry name" value="MA"/>
    <property type="match status" value="1"/>
</dbReference>
<protein>
    <submittedName>
        <fullName evidence="11">PAS domain S-box protein</fullName>
    </submittedName>
</protein>
<dbReference type="SMART" id="SM00086">
    <property type="entry name" value="PAC"/>
    <property type="match status" value="2"/>
</dbReference>
<name>A0A5C0ARE4_9BURK</name>
<proteinExistence type="predicted"/>
<evidence type="ECO:0000256" key="5">
    <source>
        <dbReference type="ARBA" id="ARBA00023224"/>
    </source>
</evidence>
<dbReference type="InterPro" id="IPR013655">
    <property type="entry name" value="PAS_fold_3"/>
</dbReference>
<dbReference type="PROSITE" id="PS50113">
    <property type="entry name" value="PAC"/>
    <property type="match status" value="1"/>
</dbReference>
<reference evidence="11 12" key="1">
    <citation type="submission" date="2019-08" db="EMBL/GenBank/DDBJ databases">
        <title>Amphibian skin-associated Pigmentiphaga: genome sequence and occurrence across geography and hosts.</title>
        <authorList>
            <person name="Bletz M.C."/>
            <person name="Bunk B."/>
            <person name="Sproeer C."/>
            <person name="Biwer P."/>
            <person name="Reiter S."/>
            <person name="Rabemananjara F.C.E."/>
            <person name="Schulz S."/>
            <person name="Overmann J."/>
            <person name="Vences M."/>
        </authorList>
    </citation>
    <scope>NUCLEOTIDE SEQUENCE [LARGE SCALE GENOMIC DNA]</scope>
    <source>
        <strain evidence="11 12">Mada1488</strain>
    </source>
</reference>
<dbReference type="Gene3D" id="3.30.450.20">
    <property type="entry name" value="PAS domain"/>
    <property type="match status" value="2"/>
</dbReference>
<feature type="coiled-coil region" evidence="7">
    <location>
        <begin position="3"/>
        <end position="30"/>
    </location>
</feature>
<dbReference type="AlphaFoldDB" id="A0A5C0ARE4"/>
<dbReference type="KEGG" id="pacr:FXN63_00605"/>
<gene>
    <name evidence="11" type="ORF">FXN63_00605</name>
</gene>
<dbReference type="InterPro" id="IPR000014">
    <property type="entry name" value="PAS"/>
</dbReference>
<evidence type="ECO:0000259" key="9">
    <source>
        <dbReference type="PROSITE" id="PS50112"/>
    </source>
</evidence>
<dbReference type="PROSITE" id="PS50111">
    <property type="entry name" value="CHEMOTAXIS_TRANSDUC_2"/>
    <property type="match status" value="1"/>
</dbReference>